<gene>
    <name evidence="2" type="ORF">KCQ71_14565</name>
</gene>
<evidence type="ECO:0000313" key="3">
    <source>
        <dbReference type="Proteomes" id="UP000826651"/>
    </source>
</evidence>
<dbReference type="EMBL" id="JAGSHT010000013">
    <property type="protein sequence ID" value="MBZ2197382.1"/>
    <property type="molecule type" value="Genomic_DNA"/>
</dbReference>
<dbReference type="Proteomes" id="UP000826651">
    <property type="component" value="Unassembled WGS sequence"/>
</dbReference>
<evidence type="ECO:0000256" key="1">
    <source>
        <dbReference type="SAM" id="MobiDB-lite"/>
    </source>
</evidence>
<dbReference type="PROSITE" id="PS51257">
    <property type="entry name" value="PROKAR_LIPOPROTEIN"/>
    <property type="match status" value="1"/>
</dbReference>
<accession>A0ABS7SBA8</accession>
<feature type="compositionally biased region" description="Low complexity" evidence="1">
    <location>
        <begin position="39"/>
        <end position="52"/>
    </location>
</feature>
<reference evidence="2 3" key="1">
    <citation type="submission" date="2021-04" db="EMBL/GenBank/DDBJ databases">
        <title>Ruania sp. nov., isolated from sandy soil of mangrove forest.</title>
        <authorList>
            <person name="Ge X."/>
            <person name="Huang R."/>
            <person name="Liu W."/>
        </authorList>
    </citation>
    <scope>NUCLEOTIDE SEQUENCE [LARGE SCALE GENOMIC DNA]</scope>
    <source>
        <strain evidence="2 3">N2-46</strain>
    </source>
</reference>
<sequence length="179" mass="17846">MALETRGVLAAALGAALLAGALMTGCGAPGTSPADADGSTSTSPPSTTSSPTAACPQPVEGELPEYCVAYDPEELMEGNEQYRQRHDLPDDVATAAEALVPAVTEVLEQLRLAGPTTEDDVRAALESLGLASVQTRSGAGIAFGAAAPEGGYVFGAVEADAVTIEVGGVIMDGGCLPAQ</sequence>
<organism evidence="2 3">
    <name type="scientific">Occultella gossypii</name>
    <dbReference type="NCBI Taxonomy" id="2800820"/>
    <lineage>
        <taxon>Bacteria</taxon>
        <taxon>Bacillati</taxon>
        <taxon>Actinomycetota</taxon>
        <taxon>Actinomycetes</taxon>
        <taxon>Micrococcales</taxon>
        <taxon>Ruaniaceae</taxon>
        <taxon>Occultella</taxon>
    </lineage>
</organism>
<proteinExistence type="predicted"/>
<dbReference type="RefSeq" id="WP_223407115.1">
    <property type="nucleotide sequence ID" value="NZ_JAGSHT010000013.1"/>
</dbReference>
<protein>
    <recommendedName>
        <fullName evidence="4">Lipoprotein</fullName>
    </recommendedName>
</protein>
<comment type="caution">
    <text evidence="2">The sequence shown here is derived from an EMBL/GenBank/DDBJ whole genome shotgun (WGS) entry which is preliminary data.</text>
</comment>
<evidence type="ECO:0008006" key="4">
    <source>
        <dbReference type="Google" id="ProtNLM"/>
    </source>
</evidence>
<name>A0ABS7SBA8_9MICO</name>
<keyword evidence="3" id="KW-1185">Reference proteome</keyword>
<feature type="region of interest" description="Disordered" evidence="1">
    <location>
        <begin position="30"/>
        <end position="58"/>
    </location>
</feature>
<evidence type="ECO:0000313" key="2">
    <source>
        <dbReference type="EMBL" id="MBZ2197382.1"/>
    </source>
</evidence>